<gene>
    <name evidence="2" type="ORF">EKD02_00750</name>
</gene>
<dbReference type="Pfam" id="PF05235">
    <property type="entry name" value="CHAD"/>
    <property type="match status" value="1"/>
</dbReference>
<dbReference type="PANTHER" id="PTHR39339:SF1">
    <property type="entry name" value="CHAD DOMAIN-CONTAINING PROTEIN"/>
    <property type="match status" value="1"/>
</dbReference>
<organism evidence="2 3">
    <name type="scientific">Chlorobium phaeovibrioides</name>
    <dbReference type="NCBI Taxonomy" id="1094"/>
    <lineage>
        <taxon>Bacteria</taxon>
        <taxon>Pseudomonadati</taxon>
        <taxon>Chlorobiota</taxon>
        <taxon>Chlorobiia</taxon>
        <taxon>Chlorobiales</taxon>
        <taxon>Chlorobiaceae</taxon>
        <taxon>Chlorobium/Pelodictyon group</taxon>
        <taxon>Chlorobium</taxon>
    </lineage>
</organism>
<dbReference type="PROSITE" id="PS51708">
    <property type="entry name" value="CHAD"/>
    <property type="match status" value="1"/>
</dbReference>
<dbReference type="InterPro" id="IPR007899">
    <property type="entry name" value="CHAD_dom"/>
</dbReference>
<proteinExistence type="predicted"/>
<comment type="caution">
    <text evidence="2">The sequence shown here is derived from an EMBL/GenBank/DDBJ whole genome shotgun (WGS) entry which is preliminary data.</text>
</comment>
<evidence type="ECO:0000313" key="2">
    <source>
        <dbReference type="EMBL" id="RTY39959.1"/>
    </source>
</evidence>
<feature type="domain" description="CHAD" evidence="1">
    <location>
        <begin position="232"/>
        <end position="521"/>
    </location>
</feature>
<dbReference type="SMART" id="SM00880">
    <property type="entry name" value="CHAD"/>
    <property type="match status" value="1"/>
</dbReference>
<sequence length="538" mass="61150">MPQVPYAITNGRERMPELPETTVIKFNPDSVAISVPHILENTRYSLSFPERKKTSRHYFDTFDWKAFSSGLTVQSEGRTLSIREISSTRIIASDTLPSNTLCFMAEGFRPGKFPTILSHISPLRAFCRLASFEVVSVKWRVLDHDEKTIGTIIDESISSINDANKGPIFHIITLTPLRGYSQEMATVRKALQGETVESVSESAAGIFQELMRHSGKEPGDYSSKITLKLDAEAPVHESALRLLRFTTEVMRRNEEGIRKSIDTEFLHDYRVSLRRARSILAQLKGVFDPRTANHFRKELKELAGRTSALRDLDVYLLEQHNFPASLPPVLRGGLMPFFTGITSTRQKIHRKLDRYLGSEEYRNLMSEWEAFLSVMQLPDPDKAPAASLATGKSARTSIKKSWNRVKRNGRRVSRETTDPELHELRIDCKKLRYLMEFFASLFPSDRIGPALKQLKQLQENLGEFVDCSVQLEFLHAHLDEASRNGCDTGLAASLGGLMTRLYEKQEEARSTFHASFRTFDSDRTAALFEELLTERINK</sequence>
<reference evidence="2 3" key="1">
    <citation type="submission" date="2018-12" db="EMBL/GenBank/DDBJ databases">
        <authorList>
            <person name="Lunina O.N."/>
            <person name="Grouzdev D.S."/>
            <person name="Gorlenko V.M."/>
            <person name="Savvichev A.S."/>
        </authorList>
    </citation>
    <scope>NUCLEOTIDE SEQUENCE [LARGE SCALE GENOMIC DNA]</scope>
    <source>
        <strain evidence="2 3">BrKhr-17</strain>
    </source>
</reference>
<dbReference type="AlphaFoldDB" id="A0A3S0L370"/>
<protein>
    <submittedName>
        <fullName evidence="2">CHAD domain-containing protein</fullName>
    </submittedName>
</protein>
<accession>A0A3S0L370</accession>
<dbReference type="PANTHER" id="PTHR39339">
    <property type="entry name" value="SLR1444 PROTEIN"/>
    <property type="match status" value="1"/>
</dbReference>
<name>A0A3S0L370_CHLPH</name>
<evidence type="ECO:0000259" key="1">
    <source>
        <dbReference type="PROSITE" id="PS51708"/>
    </source>
</evidence>
<dbReference type="Proteomes" id="UP000279908">
    <property type="component" value="Unassembled WGS sequence"/>
</dbReference>
<dbReference type="Gene3D" id="1.40.20.10">
    <property type="entry name" value="CHAD domain"/>
    <property type="match status" value="1"/>
</dbReference>
<evidence type="ECO:0000313" key="3">
    <source>
        <dbReference type="Proteomes" id="UP000279908"/>
    </source>
</evidence>
<dbReference type="EMBL" id="RXYK01000001">
    <property type="protein sequence ID" value="RTY39959.1"/>
    <property type="molecule type" value="Genomic_DNA"/>
</dbReference>
<dbReference type="InterPro" id="IPR038186">
    <property type="entry name" value="CHAD_dom_sf"/>
</dbReference>